<dbReference type="Proteomes" id="UP001633002">
    <property type="component" value="Unassembled WGS sequence"/>
</dbReference>
<keyword evidence="16" id="KW-1185">Reference proteome</keyword>
<keyword evidence="10" id="KW-0594">Phospholipid biosynthesis</keyword>
<name>A0ABD3GR37_9MARC</name>
<keyword evidence="5" id="KW-0808">Transferase</keyword>
<evidence type="ECO:0000256" key="8">
    <source>
        <dbReference type="ARBA" id="ARBA00023098"/>
    </source>
</evidence>
<dbReference type="SUPFAM" id="SSF47473">
    <property type="entry name" value="EF-hand"/>
    <property type="match status" value="1"/>
</dbReference>
<evidence type="ECO:0000256" key="2">
    <source>
        <dbReference type="ARBA" id="ARBA00005074"/>
    </source>
</evidence>
<dbReference type="GO" id="GO:0008654">
    <property type="term" value="P:phospholipid biosynthetic process"/>
    <property type="evidence" value="ECO:0007669"/>
    <property type="project" value="UniProtKB-KW"/>
</dbReference>
<evidence type="ECO:0000256" key="11">
    <source>
        <dbReference type="ARBA" id="ARBA00023264"/>
    </source>
</evidence>
<dbReference type="SUPFAM" id="SSF69593">
    <property type="entry name" value="Glycerol-3-phosphate (1)-acyltransferase"/>
    <property type="match status" value="1"/>
</dbReference>
<evidence type="ECO:0000256" key="1">
    <source>
        <dbReference type="ARBA" id="ARBA00004370"/>
    </source>
</evidence>
<feature type="domain" description="EF-hand" evidence="14">
    <location>
        <begin position="449"/>
        <end position="484"/>
    </location>
</feature>
<comment type="caution">
    <text evidence="15">The sequence shown here is derived from an EMBL/GenBank/DDBJ whole genome shotgun (WGS) entry which is preliminary data.</text>
</comment>
<dbReference type="GO" id="GO:0016020">
    <property type="term" value="C:membrane"/>
    <property type="evidence" value="ECO:0007669"/>
    <property type="project" value="UniProtKB-SubCell"/>
</dbReference>
<dbReference type="InterPro" id="IPR045252">
    <property type="entry name" value="LPCAT1-like"/>
</dbReference>
<dbReference type="PROSITE" id="PS50222">
    <property type="entry name" value="EF_HAND_2"/>
    <property type="match status" value="1"/>
</dbReference>
<evidence type="ECO:0000313" key="16">
    <source>
        <dbReference type="Proteomes" id="UP001633002"/>
    </source>
</evidence>
<feature type="transmembrane region" description="Helical" evidence="13">
    <location>
        <begin position="96"/>
        <end position="115"/>
    </location>
</feature>
<keyword evidence="4" id="KW-0444">Lipid biosynthesis</keyword>
<comment type="pathway">
    <text evidence="2">Lipid metabolism; phospholipid metabolism.</text>
</comment>
<dbReference type="Pfam" id="PF01553">
    <property type="entry name" value="Acyltransferase"/>
    <property type="match status" value="1"/>
</dbReference>
<keyword evidence="7 13" id="KW-1133">Transmembrane helix</keyword>
<dbReference type="CDD" id="cd07991">
    <property type="entry name" value="LPLAT_LPCAT1-like"/>
    <property type="match status" value="1"/>
</dbReference>
<dbReference type="InterPro" id="IPR002123">
    <property type="entry name" value="Plipid/glycerol_acylTrfase"/>
</dbReference>
<dbReference type="SMART" id="SM00563">
    <property type="entry name" value="PlsC"/>
    <property type="match status" value="1"/>
</dbReference>
<evidence type="ECO:0000256" key="7">
    <source>
        <dbReference type="ARBA" id="ARBA00022989"/>
    </source>
</evidence>
<dbReference type="Gene3D" id="1.10.238.10">
    <property type="entry name" value="EF-hand"/>
    <property type="match status" value="1"/>
</dbReference>
<keyword evidence="8" id="KW-0443">Lipid metabolism</keyword>
<evidence type="ECO:0000256" key="6">
    <source>
        <dbReference type="ARBA" id="ARBA00022692"/>
    </source>
</evidence>
<proteinExistence type="inferred from homology"/>
<evidence type="ECO:0000259" key="14">
    <source>
        <dbReference type="PROSITE" id="PS50222"/>
    </source>
</evidence>
<dbReference type="AlphaFoldDB" id="A0ABD3GR37"/>
<comment type="subcellular location">
    <subcellularLocation>
        <location evidence="1">Membrane</location>
    </subcellularLocation>
</comment>
<evidence type="ECO:0000256" key="10">
    <source>
        <dbReference type="ARBA" id="ARBA00023209"/>
    </source>
</evidence>
<evidence type="ECO:0000256" key="9">
    <source>
        <dbReference type="ARBA" id="ARBA00023136"/>
    </source>
</evidence>
<evidence type="ECO:0000313" key="15">
    <source>
        <dbReference type="EMBL" id="KAL3680291.1"/>
    </source>
</evidence>
<dbReference type="PANTHER" id="PTHR23063">
    <property type="entry name" value="PHOSPHOLIPID ACYLTRANSFERASE"/>
    <property type="match status" value="1"/>
</dbReference>
<keyword evidence="9 13" id="KW-0472">Membrane</keyword>
<keyword evidence="11" id="KW-1208">Phospholipid metabolism</keyword>
<comment type="similarity">
    <text evidence="3">Belongs to the 1-acyl-sn-glycerol-3-phosphate acyltransferase family.</text>
</comment>
<evidence type="ECO:0000256" key="5">
    <source>
        <dbReference type="ARBA" id="ARBA00022679"/>
    </source>
</evidence>
<evidence type="ECO:0000256" key="3">
    <source>
        <dbReference type="ARBA" id="ARBA00008655"/>
    </source>
</evidence>
<accession>A0ABD3GR37</accession>
<protein>
    <recommendedName>
        <fullName evidence="14">EF-hand domain-containing protein</fullName>
    </recommendedName>
</protein>
<sequence>MDSVEDGDGEFEGLGAFGRPPAVDPVVPFNPFKNATREWSTLEVLKTVLLAPLCLVRVLLLILSLSLGFLCTRLALIGAKDVLRKPFPAWRRPLFFPVRFCGRALLFACGIHWIHIKGKPAPRDQAPIIVSNHTSFVDGIFIFYRHLPVIVTAKENLALPIVGAIIRAMQVISVNRVNPDSRRHASGEIKRRAMCNDWSHVMIFPEATTTNGKAIVSFKTGAFTPGYAVQPIVVRYPHVKVDPSWVGEGPAVYTLLLRLMTQVHNYMEVEYLPIIRPSFAEQKNPRLFAERVRVTMARALNVMVTDHSYEDAALATEAAKQGVDSGAILLEFTKFERLFHLSSKDAKHFFSKFRALNCGRRGIVTYENFVQGLGLPDSTVLRQLFQFFDRQGSENLTFHQYTFGLAFVSKHKYFPEALAAIFKYCDGVDNGYLQRDDLQPKMKDVIPFLSDQQYIKLFDRMDSRKAGVLSREEFYSFLEANPEYVALFLISKPDLIPSYKKDERMFMGLNGLRKSNSGKY</sequence>
<keyword evidence="6 13" id="KW-0812">Transmembrane</keyword>
<evidence type="ECO:0000256" key="12">
    <source>
        <dbReference type="ARBA" id="ARBA00023315"/>
    </source>
</evidence>
<dbReference type="InterPro" id="IPR002048">
    <property type="entry name" value="EF_hand_dom"/>
</dbReference>
<dbReference type="EMBL" id="JBJQOH010000007">
    <property type="protein sequence ID" value="KAL3680291.1"/>
    <property type="molecule type" value="Genomic_DNA"/>
</dbReference>
<gene>
    <name evidence="15" type="ORF">R1sor_023247</name>
</gene>
<reference evidence="15 16" key="1">
    <citation type="submission" date="2024-09" db="EMBL/GenBank/DDBJ databases">
        <title>Chromosome-scale assembly of Riccia sorocarpa.</title>
        <authorList>
            <person name="Paukszto L."/>
        </authorList>
    </citation>
    <scope>NUCLEOTIDE SEQUENCE [LARGE SCALE GENOMIC DNA]</scope>
    <source>
        <strain evidence="15">LP-2024</strain>
        <tissue evidence="15">Aerial parts of the thallus</tissue>
    </source>
</reference>
<evidence type="ECO:0000256" key="13">
    <source>
        <dbReference type="SAM" id="Phobius"/>
    </source>
</evidence>
<evidence type="ECO:0000256" key="4">
    <source>
        <dbReference type="ARBA" id="ARBA00022516"/>
    </source>
</evidence>
<dbReference type="GO" id="GO:0016747">
    <property type="term" value="F:acyltransferase activity, transferring groups other than amino-acyl groups"/>
    <property type="evidence" value="ECO:0007669"/>
    <property type="project" value="UniProtKB-ARBA"/>
</dbReference>
<feature type="transmembrane region" description="Helical" evidence="13">
    <location>
        <begin position="49"/>
        <end position="76"/>
    </location>
</feature>
<dbReference type="InterPro" id="IPR011992">
    <property type="entry name" value="EF-hand-dom_pair"/>
</dbReference>
<keyword evidence="12" id="KW-0012">Acyltransferase</keyword>
<organism evidence="15 16">
    <name type="scientific">Riccia sorocarpa</name>
    <dbReference type="NCBI Taxonomy" id="122646"/>
    <lineage>
        <taxon>Eukaryota</taxon>
        <taxon>Viridiplantae</taxon>
        <taxon>Streptophyta</taxon>
        <taxon>Embryophyta</taxon>
        <taxon>Marchantiophyta</taxon>
        <taxon>Marchantiopsida</taxon>
        <taxon>Marchantiidae</taxon>
        <taxon>Marchantiales</taxon>
        <taxon>Ricciaceae</taxon>
        <taxon>Riccia</taxon>
    </lineage>
</organism>
<dbReference type="PANTHER" id="PTHR23063:SF50">
    <property type="entry name" value="PHOSPHOLIPID_GLYCEROL ACYLTRANSFERASE DOMAIN-CONTAINING PROTEIN"/>
    <property type="match status" value="1"/>
</dbReference>